<dbReference type="InterPro" id="IPR011125">
    <property type="entry name" value="Znf_HypF"/>
</dbReference>
<reference evidence="12 13" key="1">
    <citation type="submission" date="2019-03" db="EMBL/GenBank/DDBJ databases">
        <title>The genome sequence of Nitrosococcus wardiae strain D1FHST reveals the archetypal metabolic capacity of ammonia-oxidizing Gammaproteobacteria.</title>
        <authorList>
            <person name="Wang L."/>
            <person name="Lim C.K."/>
            <person name="Hanson T.E."/>
            <person name="Dang H."/>
            <person name="Klotz M.G."/>
        </authorList>
    </citation>
    <scope>NUCLEOTIDE SEQUENCE [LARGE SCALE GENOMIC DNA]</scope>
    <source>
        <strain evidence="12 13">D1FHS</strain>
    </source>
</reference>
<evidence type="ECO:0000313" key="12">
    <source>
        <dbReference type="EMBL" id="QBQ55940.1"/>
    </source>
</evidence>
<dbReference type="Pfam" id="PF07503">
    <property type="entry name" value="zf-HYPF"/>
    <property type="match status" value="2"/>
</dbReference>
<dbReference type="NCBIfam" id="TIGR00143">
    <property type="entry name" value="hypF"/>
    <property type="match status" value="1"/>
</dbReference>
<dbReference type="InterPro" id="IPR041440">
    <property type="entry name" value="HypF_C"/>
</dbReference>
<dbReference type="EC" id="6.2.-.-" evidence="8"/>
<proteinExistence type="inferred from homology"/>
<dbReference type="Gene3D" id="3.30.420.360">
    <property type="match status" value="1"/>
</dbReference>
<dbReference type="GO" id="GO:0008270">
    <property type="term" value="F:zinc ion binding"/>
    <property type="evidence" value="ECO:0007669"/>
    <property type="project" value="UniProtKB-KW"/>
</dbReference>
<dbReference type="GO" id="GO:0003998">
    <property type="term" value="F:acylphosphatase activity"/>
    <property type="evidence" value="ECO:0007669"/>
    <property type="project" value="UniProtKB-EC"/>
</dbReference>
<dbReference type="Gene3D" id="3.30.420.40">
    <property type="match status" value="1"/>
</dbReference>
<evidence type="ECO:0000256" key="8">
    <source>
        <dbReference type="PIRNR" id="PIRNR006256"/>
    </source>
</evidence>
<keyword evidence="3" id="KW-0436">Ligase</keyword>
<dbReference type="InterPro" id="IPR001792">
    <property type="entry name" value="Acylphosphatase-like_dom"/>
</dbReference>
<dbReference type="GO" id="GO:0003725">
    <property type="term" value="F:double-stranded RNA binding"/>
    <property type="evidence" value="ECO:0007669"/>
    <property type="project" value="InterPro"/>
</dbReference>
<dbReference type="InterPro" id="IPR055128">
    <property type="entry name" value="HypF_C_2"/>
</dbReference>
<dbReference type="PIRSF" id="PIRSF006256">
    <property type="entry name" value="CMPcnvr_hdrg_mat"/>
    <property type="match status" value="1"/>
</dbReference>
<comment type="function">
    <text evidence="8">Involved in the maturation of [NiFe] hydrogenases. Along with HypE, it catalyzes the synthesis of the CN ligands of the active site iron of [NiFe]-hydrogenases. HypF functions as a carbamoyl transferase using carbamoylphosphate as a substrate and transferring the carboxamido moiety in an ATP-dependent reaction to the thiolate of the C-terminal cysteine of HypE yielding a protein-S-carboxamide.</text>
</comment>
<dbReference type="GO" id="GO:0051604">
    <property type="term" value="P:protein maturation"/>
    <property type="evidence" value="ECO:0007669"/>
    <property type="project" value="TreeGrafter"/>
</dbReference>
<dbReference type="InterPro" id="IPR036046">
    <property type="entry name" value="Acylphosphatase-like_dom_sf"/>
</dbReference>
<evidence type="ECO:0000259" key="11">
    <source>
        <dbReference type="PROSITE" id="PS51163"/>
    </source>
</evidence>
<evidence type="ECO:0000256" key="7">
    <source>
        <dbReference type="ARBA" id="ARBA00048220"/>
    </source>
</evidence>
<evidence type="ECO:0000313" key="13">
    <source>
        <dbReference type="Proteomes" id="UP000294325"/>
    </source>
</evidence>
<dbReference type="Pfam" id="PF00708">
    <property type="entry name" value="Acylphosphatase"/>
    <property type="match status" value="1"/>
</dbReference>
<feature type="active site" evidence="9">
    <location>
        <position position="43"/>
    </location>
</feature>
<evidence type="ECO:0000259" key="10">
    <source>
        <dbReference type="PROSITE" id="PS51160"/>
    </source>
</evidence>
<evidence type="ECO:0000256" key="3">
    <source>
        <dbReference type="ARBA" id="ARBA00022598"/>
    </source>
</evidence>
<feature type="active site" evidence="9">
    <location>
        <position position="25"/>
    </location>
</feature>
<dbReference type="KEGG" id="nwr:E3U44_16530"/>
<dbReference type="PANTHER" id="PTHR42959:SF1">
    <property type="entry name" value="CARBAMOYLTRANSFERASE HYPF"/>
    <property type="match status" value="1"/>
</dbReference>
<keyword evidence="13" id="KW-1185">Reference proteome</keyword>
<feature type="domain" description="Acylphosphatase-like" evidence="10">
    <location>
        <begin position="10"/>
        <end position="97"/>
    </location>
</feature>
<comment type="pathway">
    <text evidence="1 8">Protein modification; [NiFe] hydrogenase maturation.</text>
</comment>
<dbReference type="EMBL" id="CP038033">
    <property type="protein sequence ID" value="QBQ55940.1"/>
    <property type="molecule type" value="Genomic_DNA"/>
</dbReference>
<dbReference type="GO" id="GO:0016743">
    <property type="term" value="F:carboxyl- or carbamoyltransferase activity"/>
    <property type="evidence" value="ECO:0007669"/>
    <property type="project" value="UniProtKB-UniRule"/>
</dbReference>
<evidence type="ECO:0000256" key="6">
    <source>
        <dbReference type="ARBA" id="ARBA00022833"/>
    </source>
</evidence>
<gene>
    <name evidence="12" type="primary">hypF</name>
    <name evidence="12" type="ORF">E3U44_16530</name>
</gene>
<comment type="catalytic activity">
    <reaction evidence="7 8">
        <text>C-terminal L-cysteinyl-[HypE protein] + carbamoyl phosphate + ATP + H2O = C-terminal S-carboxamide-L-cysteinyl-[HypE protein] + AMP + phosphate + diphosphate + H(+)</text>
        <dbReference type="Rhea" id="RHEA:55636"/>
        <dbReference type="Rhea" id="RHEA-COMP:14247"/>
        <dbReference type="Rhea" id="RHEA-COMP:14392"/>
        <dbReference type="ChEBI" id="CHEBI:15377"/>
        <dbReference type="ChEBI" id="CHEBI:15378"/>
        <dbReference type="ChEBI" id="CHEBI:30616"/>
        <dbReference type="ChEBI" id="CHEBI:33019"/>
        <dbReference type="ChEBI" id="CHEBI:43474"/>
        <dbReference type="ChEBI" id="CHEBI:58228"/>
        <dbReference type="ChEBI" id="CHEBI:76913"/>
        <dbReference type="ChEBI" id="CHEBI:139126"/>
        <dbReference type="ChEBI" id="CHEBI:456215"/>
    </reaction>
</comment>
<keyword evidence="4" id="KW-0479">Metal-binding</keyword>
<evidence type="ECO:0000256" key="1">
    <source>
        <dbReference type="ARBA" id="ARBA00004711"/>
    </source>
</evidence>
<keyword evidence="12" id="KW-0808">Transferase</keyword>
<dbReference type="UniPathway" id="UPA00335"/>
<dbReference type="PROSITE" id="PS51160">
    <property type="entry name" value="ACYLPHOSPHATASE_3"/>
    <property type="match status" value="1"/>
</dbReference>
<dbReference type="Pfam" id="PF22521">
    <property type="entry name" value="HypF_C_2"/>
    <property type="match status" value="1"/>
</dbReference>
<dbReference type="InterPro" id="IPR004421">
    <property type="entry name" value="Carbamoyltransferase_HypF"/>
</dbReference>
<name>A0A4P7C2N9_9GAMM</name>
<comment type="similarity">
    <text evidence="2 8">Belongs to the carbamoyltransferase HypF family.</text>
</comment>
<accession>A0A4P7C2N9</accession>
<organism evidence="12 13">
    <name type="scientific">Nitrosococcus wardiae</name>
    <dbReference type="NCBI Taxonomy" id="1814290"/>
    <lineage>
        <taxon>Bacteria</taxon>
        <taxon>Pseudomonadati</taxon>
        <taxon>Pseudomonadota</taxon>
        <taxon>Gammaproteobacteria</taxon>
        <taxon>Chromatiales</taxon>
        <taxon>Chromatiaceae</taxon>
        <taxon>Nitrosococcus</taxon>
    </lineage>
</organism>
<dbReference type="PROSITE" id="PS51163">
    <property type="entry name" value="YRDC"/>
    <property type="match status" value="1"/>
</dbReference>
<dbReference type="GO" id="GO:0016874">
    <property type="term" value="F:ligase activity"/>
    <property type="evidence" value="ECO:0007669"/>
    <property type="project" value="UniProtKB-UniRule"/>
</dbReference>
<dbReference type="Pfam" id="PF17788">
    <property type="entry name" value="HypF_C"/>
    <property type="match status" value="1"/>
</dbReference>
<protein>
    <recommendedName>
        <fullName evidence="8">Carbamoyltransferase HypF</fullName>
        <ecNumber evidence="8">6.2.-.-</ecNumber>
    </recommendedName>
</protein>
<dbReference type="InterPro" id="IPR017945">
    <property type="entry name" value="DHBP_synth_RibB-like_a/b_dom"/>
</dbReference>
<evidence type="ECO:0000256" key="2">
    <source>
        <dbReference type="ARBA" id="ARBA00008097"/>
    </source>
</evidence>
<keyword evidence="9" id="KW-0378">Hydrolase</keyword>
<dbReference type="Gene3D" id="3.90.870.50">
    <property type="match status" value="1"/>
</dbReference>
<dbReference type="Gene3D" id="3.30.110.120">
    <property type="match status" value="1"/>
</dbReference>
<dbReference type="OrthoDB" id="9808093at2"/>
<evidence type="ECO:0000256" key="9">
    <source>
        <dbReference type="PROSITE-ProRule" id="PRU00520"/>
    </source>
</evidence>
<evidence type="ECO:0000256" key="5">
    <source>
        <dbReference type="ARBA" id="ARBA00022771"/>
    </source>
</evidence>
<evidence type="ECO:0000256" key="4">
    <source>
        <dbReference type="ARBA" id="ARBA00022723"/>
    </source>
</evidence>
<dbReference type="InterPro" id="IPR006070">
    <property type="entry name" value="Sua5-like_dom"/>
</dbReference>
<dbReference type="SUPFAM" id="SSF55821">
    <property type="entry name" value="YrdC/RibB"/>
    <property type="match status" value="1"/>
</dbReference>
<feature type="domain" description="YrdC-like" evidence="11">
    <location>
        <begin position="211"/>
        <end position="396"/>
    </location>
</feature>
<dbReference type="Proteomes" id="UP000294325">
    <property type="component" value="Chromosome"/>
</dbReference>
<dbReference type="PANTHER" id="PTHR42959">
    <property type="entry name" value="CARBAMOYLTRANSFERASE"/>
    <property type="match status" value="1"/>
</dbReference>
<dbReference type="RefSeq" id="WP_134359195.1">
    <property type="nucleotide sequence ID" value="NZ_CP038033.1"/>
</dbReference>
<dbReference type="AlphaFoldDB" id="A0A4P7C2N9"/>
<dbReference type="SUPFAM" id="SSF54975">
    <property type="entry name" value="Acylphosphatase/BLUF domain-like"/>
    <property type="match status" value="1"/>
</dbReference>
<sequence>MSESKQCPAGEAIRLRGLVQGVGLRPTIWRLAKEYRLWGEVSNDSEGVLIRAWGQREALETFIHQLKFQAPPLARIDAVEHWPLETSPPIGAFRILPSTQGEGQTGVVPDAAVCVSCLTEIFDPTCRRYRYPFTNCTHCGPRFSIIAGIPYDRSNTTMAPFALCPACQAEYEEPQDRRFHAQPNACPQCGPQVWLEDATAREIPPTALGCADPIAAAAQLLRKGGIVAIKGLGGFHLACDGTQFATVARLRSNKRRYEKPLALMARDLEIVRRYCQVTEEAAQLLQSSAAPIVLLPKEGKERVAENVAPEQRYLGFMLPYTPLHHLLCAELEQPLVMTSGNLSEEPPCLHNPVARTKLAGIADYFLLHNRDIMNRVDDSVVRILGGRPRWLRRARGYAPAPLVLPPGFEAAPPLLALGGELKNTFCLLKEGQCLPSQHLGDLEEANTFADYQQNLSLYRRLYQHIPKMLVVDRHPEYLSAKLGREWAAREGLPLLEVQHHHAHIASCMAENGLPLETSPVLGVALDGLGYGEGGILWGGEFLRADYRSFERLATFKPVPMIGGVQAIREPWRSTYAHILAGLGWDRFQEEYGALELFQYLKSKPLATLNAMVKRRLNCPQTSSCGRLFDAVAAALGGHREQVSFEGQAAMAVETWAEAGWSQKDRCPPYPFALSMESSSRLPWIDPTPMWQRLLNDLGRGESREKMAVCFHLGLVEALVAMVKHLGKAQGIGIVALSGGVFQNRLLLEGMISSLTAEGLTVLSHRYLPANDGGISVGQAVVGAVWALDGQ</sequence>
<comment type="catalytic activity">
    <reaction evidence="9">
        <text>an acyl phosphate + H2O = a carboxylate + phosphate + H(+)</text>
        <dbReference type="Rhea" id="RHEA:14965"/>
        <dbReference type="ChEBI" id="CHEBI:15377"/>
        <dbReference type="ChEBI" id="CHEBI:15378"/>
        <dbReference type="ChEBI" id="CHEBI:29067"/>
        <dbReference type="ChEBI" id="CHEBI:43474"/>
        <dbReference type="ChEBI" id="CHEBI:59918"/>
        <dbReference type="EC" id="3.6.1.7"/>
    </reaction>
</comment>
<dbReference type="Pfam" id="PF01300">
    <property type="entry name" value="Sua5_yciO_yrdC"/>
    <property type="match status" value="1"/>
</dbReference>
<dbReference type="InterPro" id="IPR051060">
    <property type="entry name" value="Carbamoyltrans_HypF-like"/>
</dbReference>
<keyword evidence="5" id="KW-0863">Zinc-finger</keyword>
<keyword evidence="6" id="KW-0862">Zinc</keyword>